<evidence type="ECO:0000313" key="8">
    <source>
        <dbReference type="Proteomes" id="UP000837205"/>
    </source>
</evidence>
<evidence type="ECO:0000313" key="7">
    <source>
        <dbReference type="Proteomes" id="UP000834503"/>
    </source>
</evidence>
<dbReference type="Gene3D" id="3.40.50.150">
    <property type="entry name" value="Vaccinia Virus protein VP39"/>
    <property type="match status" value="1"/>
</dbReference>
<name>A0A9N8GXM7_9ENTR</name>
<protein>
    <submittedName>
        <fullName evidence="5">DNA methylase</fullName>
    </submittedName>
</protein>
<dbReference type="InterPro" id="IPR027417">
    <property type="entry name" value="P-loop_NTPase"/>
</dbReference>
<keyword evidence="5" id="KW-0489">Methyltransferase</keyword>
<accession>A0A9N8GXM7</accession>
<evidence type="ECO:0000256" key="2">
    <source>
        <dbReference type="SAM" id="MobiDB-lite"/>
    </source>
</evidence>
<dbReference type="Proteomes" id="UP000834503">
    <property type="component" value="Unassembled WGS sequence"/>
</dbReference>
<dbReference type="InterPro" id="IPR001650">
    <property type="entry name" value="Helicase_C-like"/>
</dbReference>
<dbReference type="RefSeq" id="WP_239177723.1">
    <property type="nucleotide sequence ID" value="NZ_CAHPQT010000019.1"/>
</dbReference>
<dbReference type="SUPFAM" id="SSF53335">
    <property type="entry name" value="S-adenosyl-L-methionine-dependent methyltransferases"/>
    <property type="match status" value="1"/>
</dbReference>
<dbReference type="Pfam" id="PF00271">
    <property type="entry name" value="Helicase_C"/>
    <property type="match status" value="1"/>
</dbReference>
<evidence type="ECO:0000313" key="5">
    <source>
        <dbReference type="EMBL" id="CAB5591790.1"/>
    </source>
</evidence>
<gene>
    <name evidence="5" type="ORF">GHA_04595</name>
    <name evidence="6" type="ORF">TML_06091</name>
</gene>
<comment type="caution">
    <text evidence="5">The sequence shown here is derived from an EMBL/GenBank/DDBJ whole genome shotgun (WGS) entry which is preliminary data.</text>
</comment>
<dbReference type="PROSITE" id="PS51192">
    <property type="entry name" value="HELICASE_ATP_BIND_1"/>
    <property type="match status" value="1"/>
</dbReference>
<dbReference type="PANTHER" id="PTHR41313">
    <property type="entry name" value="ADENINE-SPECIFIC METHYLTRANSFERASE"/>
    <property type="match status" value="1"/>
</dbReference>
<dbReference type="SUPFAM" id="SSF52540">
    <property type="entry name" value="P-loop containing nucleoside triphosphate hydrolases"/>
    <property type="match status" value="2"/>
</dbReference>
<dbReference type="Proteomes" id="UP000837205">
    <property type="component" value="Unassembled WGS sequence"/>
</dbReference>
<dbReference type="GO" id="GO:0032259">
    <property type="term" value="P:methylation"/>
    <property type="evidence" value="ECO:0007669"/>
    <property type="project" value="UniProtKB-KW"/>
</dbReference>
<dbReference type="InterPro" id="IPR029063">
    <property type="entry name" value="SAM-dependent_MTases_sf"/>
</dbReference>
<dbReference type="EMBL" id="CAIIUA010000005">
    <property type="protein sequence ID" value="CAC9267771.1"/>
    <property type="molecule type" value="Genomic_DNA"/>
</dbReference>
<proteinExistence type="predicted"/>
<dbReference type="SMART" id="SM00487">
    <property type="entry name" value="DEXDc"/>
    <property type="match status" value="1"/>
</dbReference>
<sequence>MPDGKYAEILDSFRTVEEIIRLIRSLGLTREPVIYGITKKDGVSVDRERKEANRKAIELLNSLPDGAELTPEQRQTLARYTGEGGIGGSTDEYYTPQFVAEGIWEIMKLYGADAGNTLEPSSGAGVFNETKPRGTVMTATEISPISGRINQLLHPEDAVHVMPFEKLASGTDDAIFDHCVGNVPFGSTRGDTMNLDKAYAKEKDIGRYFILRLLDKIKPGGLACIIVPYGMTSGTRMKKLREQVSRKAEFLGAHRLPSGTFKENGTPTAVDVWVLRKHPESLSNMILQAKEELLVEANVLWPEFITGKWFEHDGKRFVYGEVSTGFQGRIVIKNDQITPSALKEKLARRFDSRINWDLLSVPEPVNQSAREGDKRLMNGQWYEFINGQWVISVPTSTLKVDPAIYGVSSLDEIKVVLDNPSALLARDWKQVQALAGNYWESMSESTRKAYSYALTQRGDLQERLFRGALIGAQIGVLQDAIANKMPGDYVDSLRTSAAKLVDEEYKRFGDPNTGKISKISGNNSGDWLKYRAAITSTGELSDLLQGSIEAQVSGEYDTTNHEQVVRSLFNQIDLIPITLAEFRATSTAELPESDEELLDLLANTDGIAITPTGDLMPMDRATSGDIGLITGQIQGVLAIIKEGPQKNNYLRQLEEIKSKRKWTGVDDIAFTLDARWFDRSLVLEFLRENGYDELTYVDSIKVENGALVSELGYRGNNGVFAGYRYGTVLKKDKETGENVPTYARRTSSDPFAAQLEKYLNGGRATGVNTEAYRSRIEDLESRFNDWIRQHDEIDKLVDQYNAAFNSFIPFEQSDSPLGLKGISGRRAPFGYQNQEIRRLSEDGRGIMGFGTGLGKTTTALALGLYNIENGRSTRQAYVVPKAVYENWYYEAKSFYSEEMFNKILFVGLETIPDDAGGIRQVQVRGENGEPKFDDNGAPVMRDALKISDSATIKARMNMIPQSNYPIVVMTKEQYAAIPMREETIRDHAHDVLFAQAEAGRVKILAETYKEQQKKNRLLSEHSDTGTEKQHDFPYFEDMQFDSVIVDEGHNYRNSYSAGREASQLAYLPVPSVSQSARDMAVKNAYLMAKNNGRGPVLLTATPVVNSPIDAFNMLSHCLSMSDWQRMGIYTPDDFVKVFGKKEMCLVQKLSGQVESKLGLVGFRNLPGLRGIFHRWVSLKTAQDVSEQVKIPELDERTVEAPMSEEQEIEYENLRQRAEKLSQNDKMGDFDSEPEEADEEKDTIFGIIRDMDRVCTDMDLYRHQITFLLPAADVDKVQQLVADLPDSLGAKEESDEDYDAEGRFTVDVDGNTCTLVVPEMYEQEVIKRLSTFDIDPKEVSHPLTPKYSALIEGLKEGLKNGKQIIFTDEKSQHGKLKRIICSHLGLDDSAVGILNATTVAEAGKKGRKPKKVKQPKDLPDEPTEEQVKAYYEQKAAYDEYVAAINEVSLGGLEQIAADYNEGRSRILICNKKAEVGINLHIGTTDIHHLTLPWTPASIDQRNGRGARVGSTQDSVKVHYYCGRGSFDEFRLQTLKRKKDWIREILTSDKAEMENADAGNMVEMQLLLAANPEERERRIAEQVAKAKAAVLERATKRANLDLQNYIKAQHASGSDLEKEQQRIAYLEGEVERTSKHLESVRNEIEELLTEREAIKEREAAGIMKSNDSWRPRAIERELRTRREQLNDASKADVSARSALMKQQRKISRLAKAEQNIKQLRPVVLKAIKEGLLKVDPDVIDHGKEILLVEGKTYKVGQYFHFNTATRGGKYDSISYAKIVGLDFDARTANLRGIFSANGTSSAPDAKNVPVQLLGDPCDVTKSELEVLSELQGGLSIRKAAELLSKDQFYTFLKTGQLVLTDNYSVAYDGGEYTQQTLNIRSAGYGYGSSDTKSIAWYQQNGHKLVYPDRSDEPLKRAIAIQERQQARFTNSCQGFLLALYGENYKTVMAGFGEVASADEIAALVAKKVASFSLWSSSRDFNISVNEYIRSGLVRSVELDRLAWLSNEIPAIYTNKQDFISALDAEKPRLRKQAQQELITGVASVAQERYEEFSRAIKSGYAPGDREIQSVLDGSGTFLNTYGGNGQDYFRVVEACAAMVIIGLLDPSKVTAELLVHEDDARQLVRDADKLYYNMSDEDKKRVRDTYQAKRLGVSTEEYQKHEEARREEKRNTENEADELGLRIQVNTTRLRGKYGLNFAPGGCYGLQDPKGKEGALFRAKEELKADFGARYYNGRDAGEEFAGSWWLIPIKYGQAEILEVVAKY</sequence>
<evidence type="ECO:0000259" key="3">
    <source>
        <dbReference type="PROSITE" id="PS51192"/>
    </source>
</evidence>
<feature type="domain" description="Helicase C-terminal" evidence="4">
    <location>
        <begin position="1397"/>
        <end position="1557"/>
    </location>
</feature>
<evidence type="ECO:0000256" key="1">
    <source>
        <dbReference type="SAM" id="Coils"/>
    </source>
</evidence>
<keyword evidence="5" id="KW-0808">Transferase</keyword>
<feature type="domain" description="Helicase ATP-binding" evidence="3">
    <location>
        <begin position="836"/>
        <end position="1120"/>
    </location>
</feature>
<organism evidence="5 7">
    <name type="scientific">Citrobacter werkmanii</name>
    <dbReference type="NCBI Taxonomy" id="67827"/>
    <lineage>
        <taxon>Bacteria</taxon>
        <taxon>Pseudomonadati</taxon>
        <taxon>Pseudomonadota</taxon>
        <taxon>Gammaproteobacteria</taxon>
        <taxon>Enterobacterales</taxon>
        <taxon>Enterobacteriaceae</taxon>
        <taxon>Citrobacter</taxon>
        <taxon>Citrobacter freundii complex</taxon>
    </lineage>
</organism>
<evidence type="ECO:0000259" key="4">
    <source>
        <dbReference type="PROSITE" id="PS51194"/>
    </source>
</evidence>
<dbReference type="EMBL" id="CAHPQX010000026">
    <property type="protein sequence ID" value="CAB5591790.1"/>
    <property type="molecule type" value="Genomic_DNA"/>
</dbReference>
<dbReference type="PANTHER" id="PTHR41313:SF1">
    <property type="entry name" value="DNA METHYLASE ADENINE-SPECIFIC DOMAIN-CONTAINING PROTEIN"/>
    <property type="match status" value="1"/>
</dbReference>
<reference evidence="5" key="1">
    <citation type="submission" date="2020-05" db="EMBL/GenBank/DDBJ databases">
        <authorList>
            <person name="Delgado-Blas J."/>
        </authorList>
    </citation>
    <scope>NUCLEOTIDE SEQUENCE</scope>
    <source>
        <strain evidence="5">BB1459</strain>
        <strain evidence="6">BB1480</strain>
    </source>
</reference>
<evidence type="ECO:0000313" key="6">
    <source>
        <dbReference type="EMBL" id="CAC9267771.1"/>
    </source>
</evidence>
<dbReference type="InterPro" id="IPR014001">
    <property type="entry name" value="Helicase_ATP-bd"/>
</dbReference>
<feature type="region of interest" description="Disordered" evidence="2">
    <location>
        <begin position="1403"/>
        <end position="1423"/>
    </location>
</feature>
<dbReference type="PROSITE" id="PS51194">
    <property type="entry name" value="HELICASE_CTER"/>
    <property type="match status" value="1"/>
</dbReference>
<keyword evidence="1" id="KW-0175">Coiled coil</keyword>
<feature type="coiled-coil region" evidence="1">
    <location>
        <begin position="1614"/>
        <end position="1655"/>
    </location>
</feature>
<keyword evidence="8" id="KW-1185">Reference proteome</keyword>
<dbReference type="GO" id="GO:0008168">
    <property type="term" value="F:methyltransferase activity"/>
    <property type="evidence" value="ECO:0007669"/>
    <property type="project" value="UniProtKB-KW"/>
</dbReference>
<dbReference type="PRINTS" id="PR00507">
    <property type="entry name" value="N12N6MTFRASE"/>
</dbReference>
<dbReference type="InterPro" id="IPR052933">
    <property type="entry name" value="DNA_Protect_Modify"/>
</dbReference>
<dbReference type="Gene3D" id="3.40.50.300">
    <property type="entry name" value="P-loop containing nucleotide triphosphate hydrolases"/>
    <property type="match status" value="2"/>
</dbReference>